<dbReference type="EMBL" id="CVVU01000245">
    <property type="protein sequence ID" value="CRP80973.1"/>
    <property type="molecule type" value="Genomic_DNA"/>
</dbReference>
<name>A0A9P1R9G3_PSEAI</name>
<gene>
    <name evidence="1" type="ORF">PAERUG_P19_London_7_VIM_2_05_10_05626</name>
</gene>
<accession>A0A9P1R9G3</accession>
<dbReference type="AlphaFoldDB" id="A0A9P1R9G3"/>
<proteinExistence type="predicted"/>
<dbReference type="RefSeq" id="WP_003149054.1">
    <property type="nucleotide sequence ID" value="NZ_CAADLS010000456.1"/>
</dbReference>
<evidence type="ECO:0000313" key="1">
    <source>
        <dbReference type="EMBL" id="CRP80973.1"/>
    </source>
</evidence>
<dbReference type="Proteomes" id="UP000045039">
    <property type="component" value="Unassembled WGS sequence"/>
</dbReference>
<reference evidence="2" key="1">
    <citation type="submission" date="2015-06" db="EMBL/GenBank/DDBJ databases">
        <authorList>
            <person name="Radhakrishnan Rajesh"/>
            <person name="Underwood Anthony"/>
            <person name="Al-Shahib Ali"/>
        </authorList>
    </citation>
    <scope>NUCLEOTIDE SEQUENCE [LARGE SCALE GENOMIC DNA]</scope>
    <source>
        <strain evidence="2">P19_London_7_VIM_2_05_10</strain>
    </source>
</reference>
<protein>
    <submittedName>
        <fullName evidence="1">Uncharacterized protein</fullName>
    </submittedName>
</protein>
<sequence length="207" mass="23413">MTFHIEPRRERQLIQDAVTRLAEAFTFYLGCRGATTESAKSLTCKAALRWGYELIEIYAPPAALKSTRTAIAARFAIPKTSARIVICAAGIAFTEDDQPRYTTKRGGWLEAKSNDYQSWAMTVEDDEPLYEPFKHLHAAKESLLVNELQRQREINEKLLANQEMVLASLELLLEKKLNASRQAFDQAAEGLRELKDAVRGIEPRTLN</sequence>
<organism evidence="1 2">
    <name type="scientific">Pseudomonas aeruginosa</name>
    <dbReference type="NCBI Taxonomy" id="287"/>
    <lineage>
        <taxon>Bacteria</taxon>
        <taxon>Pseudomonadati</taxon>
        <taxon>Pseudomonadota</taxon>
        <taxon>Gammaproteobacteria</taxon>
        <taxon>Pseudomonadales</taxon>
        <taxon>Pseudomonadaceae</taxon>
        <taxon>Pseudomonas</taxon>
    </lineage>
</organism>
<dbReference type="GeneID" id="42591703"/>
<evidence type="ECO:0000313" key="2">
    <source>
        <dbReference type="Proteomes" id="UP000045039"/>
    </source>
</evidence>
<comment type="caution">
    <text evidence="1">The sequence shown here is derived from an EMBL/GenBank/DDBJ whole genome shotgun (WGS) entry which is preliminary data.</text>
</comment>